<reference evidence="12" key="1">
    <citation type="journal article" date="2021" name="PeerJ">
        <title>Extensive microbial diversity within the chicken gut microbiome revealed by metagenomics and culture.</title>
        <authorList>
            <person name="Gilroy R."/>
            <person name="Ravi A."/>
            <person name="Getino M."/>
            <person name="Pursley I."/>
            <person name="Horton D.L."/>
            <person name="Alikhan N.F."/>
            <person name="Baker D."/>
            <person name="Gharbi K."/>
            <person name="Hall N."/>
            <person name="Watson M."/>
            <person name="Adriaenssens E.M."/>
            <person name="Foster-Nyarko E."/>
            <person name="Jarju S."/>
            <person name="Secka A."/>
            <person name="Antonio M."/>
            <person name="Oren A."/>
            <person name="Chaudhuri R.R."/>
            <person name="La Ragione R."/>
            <person name="Hildebrand F."/>
            <person name="Pallen M.J."/>
        </authorList>
    </citation>
    <scope>NUCLEOTIDE SEQUENCE</scope>
    <source>
        <strain evidence="12">ChiGjej2B2-7701</strain>
    </source>
</reference>
<dbReference type="Proteomes" id="UP000746751">
    <property type="component" value="Unassembled WGS sequence"/>
</dbReference>
<feature type="binding site" evidence="10">
    <location>
        <position position="25"/>
    </location>
    <ligand>
        <name>[4Fe-4S] cluster</name>
        <dbReference type="ChEBI" id="CHEBI:49883"/>
        <label>1</label>
        <note>4Fe-4S-S-AdoMet</note>
    </ligand>
</feature>
<keyword evidence="4 10" id="KW-0547">Nucleotide-binding</keyword>
<dbReference type="GO" id="GO:0051539">
    <property type="term" value="F:4 iron, 4 sulfur cluster binding"/>
    <property type="evidence" value="ECO:0007669"/>
    <property type="project" value="UniProtKB-UniRule"/>
</dbReference>
<comment type="subunit">
    <text evidence="10">Monomer and homodimer.</text>
</comment>
<dbReference type="Gene3D" id="3.20.20.70">
    <property type="entry name" value="Aldolase class I"/>
    <property type="match status" value="1"/>
</dbReference>
<gene>
    <name evidence="10" type="primary">moaA</name>
    <name evidence="12" type="ORF">K8U80_00135</name>
</gene>
<comment type="similarity">
    <text evidence="10">Belongs to the radical SAM superfamily. MoaA family.</text>
</comment>
<organism evidence="12 13">
    <name type="scientific">Collinsella ihumii</name>
    <dbReference type="NCBI Taxonomy" id="1720204"/>
    <lineage>
        <taxon>Bacteria</taxon>
        <taxon>Bacillati</taxon>
        <taxon>Actinomycetota</taxon>
        <taxon>Coriobacteriia</taxon>
        <taxon>Coriobacteriales</taxon>
        <taxon>Coriobacteriaceae</taxon>
        <taxon>Collinsella</taxon>
    </lineage>
</organism>
<dbReference type="SFLD" id="SFLDS00029">
    <property type="entry name" value="Radical_SAM"/>
    <property type="match status" value="1"/>
</dbReference>
<feature type="binding site" evidence="10">
    <location>
        <position position="32"/>
    </location>
    <ligand>
        <name>[4Fe-4S] cluster</name>
        <dbReference type="ChEBI" id="CHEBI:49883"/>
        <label>1</label>
        <note>4Fe-4S-S-AdoMet</note>
    </ligand>
</feature>
<feature type="binding site" evidence="10">
    <location>
        <position position="31"/>
    </location>
    <ligand>
        <name>S-adenosyl-L-methionine</name>
        <dbReference type="ChEBI" id="CHEBI:59789"/>
    </ligand>
</feature>
<feature type="domain" description="Radical SAM core" evidence="11">
    <location>
        <begin position="9"/>
        <end position="247"/>
    </location>
</feature>
<evidence type="ECO:0000259" key="11">
    <source>
        <dbReference type="PROSITE" id="PS51918"/>
    </source>
</evidence>
<reference evidence="12" key="2">
    <citation type="submission" date="2021-09" db="EMBL/GenBank/DDBJ databases">
        <authorList>
            <person name="Gilroy R."/>
        </authorList>
    </citation>
    <scope>NUCLEOTIDE SEQUENCE</scope>
    <source>
        <strain evidence="12">ChiGjej2B2-7701</strain>
    </source>
</reference>
<dbReference type="GO" id="GO:0061798">
    <property type="term" value="F:GTP 3',8'-cyclase activity"/>
    <property type="evidence" value="ECO:0007669"/>
    <property type="project" value="UniProtKB-UniRule"/>
</dbReference>
<comment type="caution">
    <text evidence="12">The sequence shown here is derived from an EMBL/GenBank/DDBJ whole genome shotgun (WGS) entry which is preliminary data.</text>
</comment>
<dbReference type="PANTHER" id="PTHR22960">
    <property type="entry name" value="MOLYBDOPTERIN COFACTOR SYNTHESIS PROTEIN A"/>
    <property type="match status" value="1"/>
</dbReference>
<feature type="binding site" evidence="10">
    <location>
        <position position="29"/>
    </location>
    <ligand>
        <name>[4Fe-4S] cluster</name>
        <dbReference type="ChEBI" id="CHEBI:49883"/>
        <label>1</label>
        <note>4Fe-4S-S-AdoMet</note>
    </ligand>
</feature>
<dbReference type="SFLD" id="SFLDG01383">
    <property type="entry name" value="cyclic_pyranopterin_phosphate"/>
    <property type="match status" value="1"/>
</dbReference>
<dbReference type="GO" id="GO:0005525">
    <property type="term" value="F:GTP binding"/>
    <property type="evidence" value="ECO:0007669"/>
    <property type="project" value="UniProtKB-UniRule"/>
</dbReference>
<dbReference type="EC" id="4.1.99.22" evidence="10"/>
<evidence type="ECO:0000256" key="10">
    <source>
        <dbReference type="HAMAP-Rule" id="MF_01225"/>
    </source>
</evidence>
<accession>A0A921IPV1</accession>
<feature type="binding site" evidence="10">
    <location>
        <position position="99"/>
    </location>
    <ligand>
        <name>GTP</name>
        <dbReference type="ChEBI" id="CHEBI:37565"/>
    </ligand>
</feature>
<comment type="catalytic activity">
    <reaction evidence="10">
        <text>GTP + AH2 + S-adenosyl-L-methionine = (8S)-3',8-cyclo-7,8-dihydroguanosine 5'-triphosphate + 5'-deoxyadenosine + L-methionine + A + H(+)</text>
        <dbReference type="Rhea" id="RHEA:49576"/>
        <dbReference type="ChEBI" id="CHEBI:13193"/>
        <dbReference type="ChEBI" id="CHEBI:15378"/>
        <dbReference type="ChEBI" id="CHEBI:17319"/>
        <dbReference type="ChEBI" id="CHEBI:17499"/>
        <dbReference type="ChEBI" id="CHEBI:37565"/>
        <dbReference type="ChEBI" id="CHEBI:57844"/>
        <dbReference type="ChEBI" id="CHEBI:59789"/>
        <dbReference type="ChEBI" id="CHEBI:131766"/>
        <dbReference type="EC" id="4.1.99.22"/>
    </reaction>
</comment>
<dbReference type="SFLD" id="SFLDG01067">
    <property type="entry name" value="SPASM/twitch_domain_containing"/>
    <property type="match status" value="1"/>
</dbReference>
<dbReference type="HAMAP" id="MF_01225_B">
    <property type="entry name" value="MoaA_B"/>
    <property type="match status" value="1"/>
</dbReference>
<feature type="binding site" evidence="10">
    <location>
        <begin position="295"/>
        <end position="297"/>
    </location>
    <ligand>
        <name>GTP</name>
        <dbReference type="ChEBI" id="CHEBI:37565"/>
    </ligand>
</feature>
<comment type="pathway">
    <text evidence="10">Cofactor biosynthesis; molybdopterin biosynthesis.</text>
</comment>
<keyword evidence="2 10" id="KW-0949">S-adenosyl-L-methionine</keyword>
<dbReference type="SMART" id="SM00729">
    <property type="entry name" value="Elp3"/>
    <property type="match status" value="1"/>
</dbReference>
<feature type="binding site" evidence="10">
    <location>
        <position position="123"/>
    </location>
    <ligand>
        <name>S-adenosyl-L-methionine</name>
        <dbReference type="ChEBI" id="CHEBI:59789"/>
    </ligand>
</feature>
<dbReference type="Pfam" id="PF04055">
    <property type="entry name" value="Radical_SAM"/>
    <property type="match status" value="1"/>
</dbReference>
<feature type="binding site" evidence="10">
    <location>
        <position position="293"/>
    </location>
    <ligand>
        <name>[4Fe-4S] cluster</name>
        <dbReference type="ChEBI" id="CHEBI:49883"/>
        <label>2</label>
        <note>4Fe-4S-substrate</note>
    </ligand>
</feature>
<dbReference type="SFLD" id="SFLDG01386">
    <property type="entry name" value="main_SPASM_domain-containing"/>
    <property type="match status" value="1"/>
</dbReference>
<evidence type="ECO:0000256" key="6">
    <source>
        <dbReference type="ARBA" id="ARBA00023014"/>
    </source>
</evidence>
<dbReference type="Pfam" id="PF06463">
    <property type="entry name" value="Mob_synth_C"/>
    <property type="match status" value="1"/>
</dbReference>
<feature type="binding site" evidence="10">
    <location>
        <position position="307"/>
    </location>
    <ligand>
        <name>[4Fe-4S] cluster</name>
        <dbReference type="ChEBI" id="CHEBI:49883"/>
        <label>2</label>
        <note>4Fe-4S-substrate</note>
    </ligand>
</feature>
<evidence type="ECO:0000256" key="4">
    <source>
        <dbReference type="ARBA" id="ARBA00022741"/>
    </source>
</evidence>
<evidence type="ECO:0000256" key="1">
    <source>
        <dbReference type="ARBA" id="ARBA00022485"/>
    </source>
</evidence>
<dbReference type="GO" id="GO:0046872">
    <property type="term" value="F:metal ion binding"/>
    <property type="evidence" value="ECO:0007669"/>
    <property type="project" value="UniProtKB-KW"/>
</dbReference>
<keyword evidence="7 10" id="KW-0342">GTP-binding</keyword>
<keyword evidence="1 10" id="KW-0004">4Fe-4S</keyword>
<dbReference type="CDD" id="cd21117">
    <property type="entry name" value="Twitch_MoaA"/>
    <property type="match status" value="1"/>
</dbReference>
<evidence type="ECO:0000256" key="8">
    <source>
        <dbReference type="ARBA" id="ARBA00023150"/>
    </source>
</evidence>
<evidence type="ECO:0000256" key="9">
    <source>
        <dbReference type="ARBA" id="ARBA00023239"/>
    </source>
</evidence>
<dbReference type="GO" id="GO:0006777">
    <property type="term" value="P:Mo-molybdopterin cofactor biosynthetic process"/>
    <property type="evidence" value="ECO:0007669"/>
    <property type="project" value="UniProtKB-UniRule"/>
</dbReference>
<comment type="function">
    <text evidence="10">Catalyzes the cyclization of GTP to (8S)-3',8-cyclo-7,8-dihydroguanosine 5'-triphosphate.</text>
</comment>
<dbReference type="InterPro" id="IPR040064">
    <property type="entry name" value="MoaA-like"/>
</dbReference>
<dbReference type="PANTHER" id="PTHR22960:SF0">
    <property type="entry name" value="MOLYBDENUM COFACTOR BIOSYNTHESIS PROTEIN 1"/>
    <property type="match status" value="1"/>
</dbReference>
<dbReference type="InterPro" id="IPR007197">
    <property type="entry name" value="rSAM"/>
</dbReference>
<dbReference type="GO" id="GO:0061799">
    <property type="term" value="F:cyclic pyranopterin monophosphate synthase activity"/>
    <property type="evidence" value="ECO:0007669"/>
    <property type="project" value="TreeGrafter"/>
</dbReference>
<dbReference type="InterPro" id="IPR013483">
    <property type="entry name" value="MoaA"/>
</dbReference>
<keyword evidence="3 10" id="KW-0479">Metal-binding</keyword>
<protein>
    <recommendedName>
        <fullName evidence="10">GTP 3',8-cyclase</fullName>
        <ecNumber evidence="10">4.1.99.22</ecNumber>
    </recommendedName>
    <alternativeName>
        <fullName evidence="10">Molybdenum cofactor biosynthesis protein A</fullName>
    </alternativeName>
</protein>
<feature type="binding site" evidence="10">
    <location>
        <position position="68"/>
    </location>
    <ligand>
        <name>GTP</name>
        <dbReference type="ChEBI" id="CHEBI:37565"/>
    </ligand>
</feature>
<dbReference type="InterPro" id="IPR058240">
    <property type="entry name" value="rSAM_sf"/>
</dbReference>
<feature type="binding site" evidence="10">
    <location>
        <position position="72"/>
    </location>
    <ligand>
        <name>S-adenosyl-L-methionine</name>
        <dbReference type="ChEBI" id="CHEBI:59789"/>
    </ligand>
</feature>
<dbReference type="GO" id="GO:1904047">
    <property type="term" value="F:S-adenosyl-L-methionine binding"/>
    <property type="evidence" value="ECO:0007669"/>
    <property type="project" value="UniProtKB-UniRule"/>
</dbReference>
<dbReference type="SUPFAM" id="SSF102114">
    <property type="entry name" value="Radical SAM enzymes"/>
    <property type="match status" value="1"/>
</dbReference>
<evidence type="ECO:0000313" key="12">
    <source>
        <dbReference type="EMBL" id="HJG29790.1"/>
    </source>
</evidence>
<evidence type="ECO:0000256" key="2">
    <source>
        <dbReference type="ARBA" id="ARBA00022691"/>
    </source>
</evidence>
<dbReference type="InterPro" id="IPR013785">
    <property type="entry name" value="Aldolase_TIM"/>
</dbReference>
<dbReference type="AlphaFoldDB" id="A0A921IPV1"/>
<dbReference type="PROSITE" id="PS51918">
    <property type="entry name" value="RADICAL_SAM"/>
    <property type="match status" value="1"/>
</dbReference>
<name>A0A921IPV1_9ACTN</name>
<evidence type="ECO:0000313" key="13">
    <source>
        <dbReference type="Proteomes" id="UP000746751"/>
    </source>
</evidence>
<proteinExistence type="inferred from homology"/>
<feature type="binding site" evidence="10">
    <location>
        <position position="290"/>
    </location>
    <ligand>
        <name>[4Fe-4S] cluster</name>
        <dbReference type="ChEBI" id="CHEBI:49883"/>
        <label>2</label>
        <note>4Fe-4S-substrate</note>
    </ligand>
</feature>
<evidence type="ECO:0000256" key="7">
    <source>
        <dbReference type="ARBA" id="ARBA00023134"/>
    </source>
</evidence>
<keyword evidence="9 10" id="KW-0456">Lyase</keyword>
<evidence type="ECO:0000256" key="5">
    <source>
        <dbReference type="ARBA" id="ARBA00023004"/>
    </source>
</evidence>
<keyword evidence="5 10" id="KW-0408">Iron</keyword>
<feature type="binding site" evidence="10">
    <location>
        <position position="193"/>
    </location>
    <ligand>
        <name>S-adenosyl-L-methionine</name>
        <dbReference type="ChEBI" id="CHEBI:59789"/>
    </ligand>
</feature>
<dbReference type="InterPro" id="IPR010505">
    <property type="entry name" value="MoaA_twitch"/>
</dbReference>
<dbReference type="InterPro" id="IPR050105">
    <property type="entry name" value="MoCo_biosynth_MoaA/MoaC"/>
</dbReference>
<keyword evidence="8 10" id="KW-0501">Molybdenum cofactor biosynthesis</keyword>
<sequence length="358" mass="39206">MTTHDLHDSFGRSISYLRISVTDKCNYRCVYCMPENGVPARDHADLLTAEEIARFVELVAGEGIRRIRLTGGEPLVSHRIVPLIRSIRAIPTIEDISLTTNGALLPRMASELRAAGLDRVNISLDTLDADQFARITRLGRLEQALAGIDAALAHGFDPVKVNTVVVRRLEQDVFGLARLSVERPVHVRFIEYMPIGNEETIGACKNEPHCPPGVSGTAPELHPEAWDESDIVPSDELRAQISDAGERAGLGPLTPADQHGPSGAGPAQYWRFAGARGTVGFISAMSNHFCSRCNRLRLTADGKLRPCLFSDDEYPVRDALRAGDDEQVLTIYRDAIAHKPQEHKTTDGTARFMSQIGG</sequence>
<dbReference type="InterPro" id="IPR006638">
    <property type="entry name" value="Elp3/MiaA/NifB-like_rSAM"/>
</dbReference>
<comment type="cofactor">
    <cofactor evidence="10">
        <name>[4Fe-4S] cluster</name>
        <dbReference type="ChEBI" id="CHEBI:49883"/>
    </cofactor>
    <text evidence="10">Binds 2 [4Fe-4S] clusters. Binds 1 [4Fe-4S] cluster coordinated with 3 cysteines and an exchangeable S-adenosyl-L-methionine and 1 [4Fe-4S] cluster coordinated with 3 cysteines and the GTP-derived substrate.</text>
</comment>
<evidence type="ECO:0000256" key="3">
    <source>
        <dbReference type="ARBA" id="ARBA00022723"/>
    </source>
</evidence>
<feature type="binding site" evidence="10">
    <location>
        <position position="160"/>
    </location>
    <ligand>
        <name>GTP</name>
        <dbReference type="ChEBI" id="CHEBI:37565"/>
    </ligand>
</feature>
<dbReference type="CDD" id="cd01335">
    <property type="entry name" value="Radical_SAM"/>
    <property type="match status" value="1"/>
</dbReference>
<keyword evidence="6 10" id="KW-0411">Iron-sulfur</keyword>
<feature type="binding site" evidence="10">
    <location>
        <position position="18"/>
    </location>
    <ligand>
        <name>GTP</name>
        <dbReference type="ChEBI" id="CHEBI:37565"/>
    </ligand>
</feature>
<dbReference type="EMBL" id="DYVF01000001">
    <property type="protein sequence ID" value="HJG29790.1"/>
    <property type="molecule type" value="Genomic_DNA"/>
</dbReference>